<dbReference type="InterPro" id="IPR036361">
    <property type="entry name" value="SAP_dom_sf"/>
</dbReference>
<reference evidence="2 3" key="1">
    <citation type="submission" date="2015-01" db="EMBL/GenBank/DDBJ databases">
        <title>Lifestyle Evolution in Cyanobacterial Symbionts of Sponges.</title>
        <authorList>
            <person name="Burgsdorf I."/>
            <person name="Slaby B.M."/>
            <person name="Handley K.M."/>
            <person name="Haber M."/>
            <person name="Blom J."/>
            <person name="Marshall C.W."/>
            <person name="Gilbert J.A."/>
            <person name="Hentschel U."/>
            <person name="Steindler L."/>
        </authorList>
    </citation>
    <scope>NUCLEOTIDE SEQUENCE [LARGE SCALE GENOMIC DNA]</scope>
    <source>
        <strain evidence="2">SP3</strain>
    </source>
</reference>
<evidence type="ECO:0000256" key="1">
    <source>
        <dbReference type="SAM" id="MobiDB-lite"/>
    </source>
</evidence>
<gene>
    <name evidence="2" type="ORF">TE42_08235</name>
</gene>
<accession>A0A0G2J4C9</accession>
<evidence type="ECO:0000313" key="2">
    <source>
        <dbReference type="EMBL" id="KKZ11303.1"/>
    </source>
</evidence>
<name>A0A0G2J4C9_9SYNE</name>
<organism evidence="2 3">
    <name type="scientific">Candidatus Synechococcus spongiarum SP3</name>
    <dbReference type="NCBI Taxonomy" id="1604020"/>
    <lineage>
        <taxon>Bacteria</taxon>
        <taxon>Bacillati</taxon>
        <taxon>Cyanobacteriota</taxon>
        <taxon>Cyanophyceae</taxon>
        <taxon>Synechococcales</taxon>
        <taxon>Synechococcaceae</taxon>
        <taxon>Synechococcus</taxon>
    </lineage>
</organism>
<dbReference type="Proteomes" id="UP000035067">
    <property type="component" value="Unassembled WGS sequence"/>
</dbReference>
<evidence type="ECO:0008006" key="4">
    <source>
        <dbReference type="Google" id="ProtNLM"/>
    </source>
</evidence>
<evidence type="ECO:0000313" key="3">
    <source>
        <dbReference type="Proteomes" id="UP000035067"/>
    </source>
</evidence>
<dbReference type="EMBL" id="JXQG01000056">
    <property type="protein sequence ID" value="KKZ11303.1"/>
    <property type="molecule type" value="Genomic_DNA"/>
</dbReference>
<protein>
    <recommendedName>
        <fullName evidence="4">Rho termination factor N-terminal domain-containing protein</fullName>
    </recommendedName>
</protein>
<comment type="caution">
    <text evidence="2">The sequence shown here is derived from an EMBL/GenBank/DDBJ whole genome shotgun (WGS) entry which is preliminary data.</text>
</comment>
<proteinExistence type="predicted"/>
<sequence>MNQEELQQIFTYLIKREKVLAKLLSHEELIQALADQPGRLYWSSWDSLKALAKTHKVTITKKHMDCLDNYFRFDPQPLPSLCINTISAEELSRHLNIFPLEKGKANQLSLRFSSSPSRPYWRNFKDMAKALRDETQFIIPKATQIILAKGFHFTPTPPPVPNTFRFLLQQMTVKALRREADKRGLDHKGKKKADLVGQLSSG</sequence>
<dbReference type="Gene3D" id="1.10.720.30">
    <property type="entry name" value="SAP domain"/>
    <property type="match status" value="1"/>
</dbReference>
<feature type="region of interest" description="Disordered" evidence="1">
    <location>
        <begin position="181"/>
        <end position="202"/>
    </location>
</feature>
<dbReference type="PATRIC" id="fig|1604020.3.peg.1635"/>
<dbReference type="AlphaFoldDB" id="A0A0G2J4C9"/>